<dbReference type="GO" id="GO:0030145">
    <property type="term" value="F:manganese ion binding"/>
    <property type="evidence" value="ECO:0007669"/>
    <property type="project" value="InterPro"/>
</dbReference>
<evidence type="ECO:0000256" key="7">
    <source>
        <dbReference type="ARBA" id="ARBA00023211"/>
    </source>
</evidence>
<keyword evidence="6" id="KW-0378">Hydrolase</keyword>
<evidence type="ECO:0000256" key="2">
    <source>
        <dbReference type="ARBA" id="ARBA00001936"/>
    </source>
</evidence>
<evidence type="ECO:0000313" key="10">
    <source>
        <dbReference type="Proteomes" id="UP000033121"/>
    </source>
</evidence>
<dbReference type="SUPFAM" id="SSF55920">
    <property type="entry name" value="Creatinase/aminopeptidase"/>
    <property type="match status" value="1"/>
</dbReference>
<evidence type="ECO:0000256" key="6">
    <source>
        <dbReference type="ARBA" id="ARBA00022801"/>
    </source>
</evidence>
<evidence type="ECO:0000313" key="9">
    <source>
        <dbReference type="EMBL" id="GAO44153.1"/>
    </source>
</evidence>
<evidence type="ECO:0000256" key="5">
    <source>
        <dbReference type="ARBA" id="ARBA00022723"/>
    </source>
</evidence>
<keyword evidence="7" id="KW-0464">Manganese</keyword>
<dbReference type="GO" id="GO:0006508">
    <property type="term" value="P:proteolysis"/>
    <property type="evidence" value="ECO:0007669"/>
    <property type="project" value="TreeGrafter"/>
</dbReference>
<dbReference type="CDD" id="cd01087">
    <property type="entry name" value="Prolidase"/>
    <property type="match status" value="1"/>
</dbReference>
<dbReference type="PANTHER" id="PTHR43226">
    <property type="entry name" value="XAA-PRO AMINOPEPTIDASE 3"/>
    <property type="match status" value="1"/>
</dbReference>
<dbReference type="GO" id="GO:0070006">
    <property type="term" value="F:metalloaminopeptidase activity"/>
    <property type="evidence" value="ECO:0007669"/>
    <property type="project" value="InterPro"/>
</dbReference>
<dbReference type="GO" id="GO:0005829">
    <property type="term" value="C:cytosol"/>
    <property type="evidence" value="ECO:0007669"/>
    <property type="project" value="TreeGrafter"/>
</dbReference>
<comment type="catalytic activity">
    <reaction evidence="1">
        <text>Release of any N-terminal amino acid, including proline, that is linked to proline, even from a dipeptide or tripeptide.</text>
        <dbReference type="EC" id="3.4.11.9"/>
    </reaction>
</comment>
<evidence type="ECO:0000256" key="3">
    <source>
        <dbReference type="ARBA" id="ARBA00008766"/>
    </source>
</evidence>
<dbReference type="EC" id="3.4.11.9" evidence="4"/>
<feature type="domain" description="Aminopeptidase P N-terminal" evidence="8">
    <location>
        <begin position="33"/>
        <end position="180"/>
    </location>
</feature>
<dbReference type="InterPro" id="IPR036005">
    <property type="entry name" value="Creatinase/aminopeptidase-like"/>
</dbReference>
<protein>
    <recommendedName>
        <fullName evidence="4">Xaa-Pro aminopeptidase</fullName>
        <ecNumber evidence="4">3.4.11.9</ecNumber>
    </recommendedName>
</protein>
<evidence type="ECO:0000259" key="8">
    <source>
        <dbReference type="SMART" id="SM01011"/>
    </source>
</evidence>
<dbReference type="InterPro" id="IPR029149">
    <property type="entry name" value="Creatin/AminoP/Spt16_N"/>
</dbReference>
<organism evidence="9 10">
    <name type="scientific">Flavihumibacter petaseus NBRC 106054</name>
    <dbReference type="NCBI Taxonomy" id="1220578"/>
    <lineage>
        <taxon>Bacteria</taxon>
        <taxon>Pseudomonadati</taxon>
        <taxon>Bacteroidota</taxon>
        <taxon>Chitinophagia</taxon>
        <taxon>Chitinophagales</taxon>
        <taxon>Chitinophagaceae</taxon>
        <taxon>Flavihumibacter</taxon>
    </lineage>
</organism>
<comment type="caution">
    <text evidence="9">The sequence shown here is derived from an EMBL/GenBank/DDBJ whole genome shotgun (WGS) entry which is preliminary data.</text>
</comment>
<dbReference type="Pfam" id="PF00557">
    <property type="entry name" value="Peptidase_M24"/>
    <property type="match status" value="1"/>
</dbReference>
<keyword evidence="10" id="KW-1185">Reference proteome</keyword>
<dbReference type="SMART" id="SM01011">
    <property type="entry name" value="AMP_N"/>
    <property type="match status" value="1"/>
</dbReference>
<dbReference type="RefSeq" id="WP_052955912.1">
    <property type="nucleotide sequence ID" value="NZ_BBWV01000003.1"/>
</dbReference>
<comment type="cofactor">
    <cofactor evidence="2">
        <name>Mn(2+)</name>
        <dbReference type="ChEBI" id="CHEBI:29035"/>
    </cofactor>
</comment>
<dbReference type="STRING" id="1220578.FPE01S_03_01910"/>
<comment type="similarity">
    <text evidence="3">Belongs to the peptidase M24B family.</text>
</comment>
<dbReference type="EMBL" id="BBWV01000003">
    <property type="protein sequence ID" value="GAO44153.1"/>
    <property type="molecule type" value="Genomic_DNA"/>
</dbReference>
<keyword evidence="9" id="KW-0645">Protease</keyword>
<gene>
    <name evidence="9" type="primary">pepP</name>
    <name evidence="9" type="ORF">FPE01S_03_01910</name>
</gene>
<dbReference type="Gene3D" id="3.90.230.10">
    <property type="entry name" value="Creatinase/methionine aminopeptidase superfamily"/>
    <property type="match status" value="1"/>
</dbReference>
<dbReference type="AlphaFoldDB" id="A0A0E9N2Z1"/>
<sequence length="548" mass="61318">MRKFLMIALAASAVAVCTPDAIQAQLPQPKDYLPASFHKGRREALRALMPANSVAVFFSAPVRNFANDVDYRYHPNPDLYYFSGYTEPEAVLLIFKEEQKTGEGKAFNELFFVQEKDSANERWTGKRLGKEGVREKLGIQAVYNGQEFKSFPLDLTRFDQLIYEGVKNLSDDPENGNDVYDLVQVFRKKAGIPASYDETIAANVAMLPNYPQLAGDAGRPKLLNYYQRMAADNPRYANDSLVQAILNVKDSAAVVNIINFISQSKINAALYAELTQQLRQIKTPEEMELLRKAVDISCLAHAEAMKAVKPGMSEMELQGVQEFIHKKLGAEDVAYGSIVGAGENGCILHYETNTATEVGQNMVLMDVGAMYHGYAADVTRTFPANGKFSREQRQIYDLVYDAQEAVFKIAQPGTTFKAIEDTARAVLTRGMLKLGLIQKPEDIRKYYPHGCSHFIGLDVHDKGDYSILKENMVITVEPGIYIPENSPVDRKWWNIAVRIEDDIRITKKQCELLSTLAPRKAAEIEKLIAESSFVDGLQLPRPGDKKGF</sequence>
<keyword evidence="9" id="KW-0031">Aminopeptidase</keyword>
<dbReference type="SUPFAM" id="SSF53092">
    <property type="entry name" value="Creatinase/prolidase N-terminal domain"/>
    <property type="match status" value="1"/>
</dbReference>
<dbReference type="Gene3D" id="3.40.350.10">
    <property type="entry name" value="Creatinase/prolidase N-terminal domain"/>
    <property type="match status" value="1"/>
</dbReference>
<dbReference type="Pfam" id="PF05195">
    <property type="entry name" value="AMP_N"/>
    <property type="match status" value="1"/>
</dbReference>
<evidence type="ECO:0000256" key="4">
    <source>
        <dbReference type="ARBA" id="ARBA00012574"/>
    </source>
</evidence>
<keyword evidence="5" id="KW-0479">Metal-binding</keyword>
<accession>A0A0E9N2Z1</accession>
<dbReference type="Proteomes" id="UP000033121">
    <property type="component" value="Unassembled WGS sequence"/>
</dbReference>
<dbReference type="PANTHER" id="PTHR43226:SF4">
    <property type="entry name" value="XAA-PRO AMINOPEPTIDASE 3"/>
    <property type="match status" value="1"/>
</dbReference>
<dbReference type="OrthoDB" id="9806388at2"/>
<reference evidence="9 10" key="1">
    <citation type="submission" date="2015-04" db="EMBL/GenBank/DDBJ databases">
        <title>Whole genome shotgun sequence of Flavihumibacter petaseus NBRC 106054.</title>
        <authorList>
            <person name="Miyazawa S."/>
            <person name="Hosoyama A."/>
            <person name="Hashimoto M."/>
            <person name="Noguchi M."/>
            <person name="Tsuchikane K."/>
            <person name="Ohji S."/>
            <person name="Yamazoe A."/>
            <person name="Ichikawa N."/>
            <person name="Kimura A."/>
            <person name="Fujita N."/>
        </authorList>
    </citation>
    <scope>NUCLEOTIDE SEQUENCE [LARGE SCALE GENOMIC DNA]</scope>
    <source>
        <strain evidence="9 10">NBRC 106054</strain>
    </source>
</reference>
<evidence type="ECO:0000256" key="1">
    <source>
        <dbReference type="ARBA" id="ARBA00001424"/>
    </source>
</evidence>
<dbReference type="InterPro" id="IPR052433">
    <property type="entry name" value="X-Pro_dipept-like"/>
</dbReference>
<proteinExistence type="inferred from homology"/>
<dbReference type="InterPro" id="IPR000994">
    <property type="entry name" value="Pept_M24"/>
</dbReference>
<name>A0A0E9N2Z1_9BACT</name>
<dbReference type="InterPro" id="IPR007865">
    <property type="entry name" value="Aminopep_P_N"/>
</dbReference>